<reference evidence="4" key="1">
    <citation type="journal article" date="2023" name="Plant J.">
        <title>Genome sequences and population genomics provide insights into the demographic history, inbreeding, and mutation load of two 'living fossil' tree species of Dipteronia.</title>
        <authorList>
            <person name="Feng Y."/>
            <person name="Comes H.P."/>
            <person name="Chen J."/>
            <person name="Zhu S."/>
            <person name="Lu R."/>
            <person name="Zhang X."/>
            <person name="Li P."/>
            <person name="Qiu J."/>
            <person name="Olsen K.M."/>
            <person name="Qiu Y."/>
        </authorList>
    </citation>
    <scope>NUCLEOTIDE SEQUENCE</scope>
    <source>
        <strain evidence="4">NBL</strain>
    </source>
</reference>
<name>A0AAD9Z9F7_9ROSI</name>
<protein>
    <recommendedName>
        <fullName evidence="6">Bifunctional inhibitor/plant lipid transfer protein/seed storage helical domain-containing protein</fullName>
    </recommendedName>
</protein>
<sequence length="107" mass="11905">MMMKSFSYSYVVVCTAVLVAVVMVSWEVPAAEAVTCNPLELAPCMLSFTTGMLPSIQCCMRMKDQQYCMCDYLRNPVYKEYLDSDSGIKITALCGLPPPRSMCHQAP</sequence>
<keyword evidence="5" id="KW-1185">Reference proteome</keyword>
<dbReference type="InterPro" id="IPR033872">
    <property type="entry name" value="nsLTP2"/>
</dbReference>
<evidence type="ECO:0000256" key="3">
    <source>
        <dbReference type="SAM" id="SignalP"/>
    </source>
</evidence>
<dbReference type="Proteomes" id="UP001281410">
    <property type="component" value="Unassembled WGS sequence"/>
</dbReference>
<dbReference type="PANTHER" id="PTHR33214:SF51">
    <property type="entry name" value="BIFUNCTIONAL INHIBITOR_PLANT LIPID TRANSFER PROTEIN_SEED STORAGE HELICAL DOMAIN-CONTAINING PROTEIN"/>
    <property type="match status" value="1"/>
</dbReference>
<dbReference type="GO" id="GO:0008289">
    <property type="term" value="F:lipid binding"/>
    <property type="evidence" value="ECO:0007669"/>
    <property type="project" value="UniProtKB-KW"/>
</dbReference>
<dbReference type="EMBL" id="JANJYJ010000589">
    <property type="protein sequence ID" value="KAK3173894.1"/>
    <property type="molecule type" value="Genomic_DNA"/>
</dbReference>
<keyword evidence="3" id="KW-0732">Signal</keyword>
<organism evidence="4 5">
    <name type="scientific">Dipteronia sinensis</name>
    <dbReference type="NCBI Taxonomy" id="43782"/>
    <lineage>
        <taxon>Eukaryota</taxon>
        <taxon>Viridiplantae</taxon>
        <taxon>Streptophyta</taxon>
        <taxon>Embryophyta</taxon>
        <taxon>Tracheophyta</taxon>
        <taxon>Spermatophyta</taxon>
        <taxon>Magnoliopsida</taxon>
        <taxon>eudicotyledons</taxon>
        <taxon>Gunneridae</taxon>
        <taxon>Pentapetalae</taxon>
        <taxon>rosids</taxon>
        <taxon>malvids</taxon>
        <taxon>Sapindales</taxon>
        <taxon>Sapindaceae</taxon>
        <taxon>Hippocastanoideae</taxon>
        <taxon>Acereae</taxon>
        <taxon>Dipteronia</taxon>
    </lineage>
</organism>
<keyword evidence="2" id="KW-0446">Lipid-binding</keyword>
<proteinExistence type="predicted"/>
<dbReference type="PANTHER" id="PTHR33214">
    <property type="entry name" value="BIFUNCTIONAL INHIBITOR/LIPID-TRANSFER PROTEIN/SEED STORAGE 2S ALBUMIN SUPERFAMILY PROTEIN"/>
    <property type="match status" value="1"/>
</dbReference>
<evidence type="ECO:0000256" key="2">
    <source>
        <dbReference type="ARBA" id="ARBA00023121"/>
    </source>
</evidence>
<evidence type="ECO:0000256" key="1">
    <source>
        <dbReference type="ARBA" id="ARBA00022448"/>
    </source>
</evidence>
<accession>A0AAD9Z9F7</accession>
<evidence type="ECO:0008006" key="6">
    <source>
        <dbReference type="Google" id="ProtNLM"/>
    </source>
</evidence>
<keyword evidence="1" id="KW-0813">Transport</keyword>
<evidence type="ECO:0000313" key="4">
    <source>
        <dbReference type="EMBL" id="KAK3173894.1"/>
    </source>
</evidence>
<feature type="signal peptide" evidence="3">
    <location>
        <begin position="1"/>
        <end position="33"/>
    </location>
</feature>
<gene>
    <name evidence="4" type="ORF">Dsin_032556</name>
</gene>
<comment type="caution">
    <text evidence="4">The sequence shown here is derived from an EMBL/GenBank/DDBJ whole genome shotgun (WGS) entry which is preliminary data.</text>
</comment>
<dbReference type="SUPFAM" id="SSF47699">
    <property type="entry name" value="Bifunctional inhibitor/lipid-transfer protein/seed storage 2S albumin"/>
    <property type="match status" value="1"/>
</dbReference>
<dbReference type="Gene3D" id="1.10.110.10">
    <property type="entry name" value="Plant lipid-transfer and hydrophobic proteins"/>
    <property type="match status" value="1"/>
</dbReference>
<evidence type="ECO:0000313" key="5">
    <source>
        <dbReference type="Proteomes" id="UP001281410"/>
    </source>
</evidence>
<feature type="chain" id="PRO_5041924056" description="Bifunctional inhibitor/plant lipid transfer protein/seed storage helical domain-containing protein" evidence="3">
    <location>
        <begin position="34"/>
        <end position="107"/>
    </location>
</feature>
<dbReference type="AlphaFoldDB" id="A0AAD9Z9F7"/>
<dbReference type="GO" id="GO:0006869">
    <property type="term" value="P:lipid transport"/>
    <property type="evidence" value="ECO:0007669"/>
    <property type="project" value="InterPro"/>
</dbReference>
<dbReference type="InterPro" id="IPR036312">
    <property type="entry name" value="Bifun_inhib/LTP/seed_sf"/>
</dbReference>